<keyword evidence="6" id="KW-0067">ATP-binding</keyword>
<dbReference type="GO" id="GO:0005524">
    <property type="term" value="F:ATP binding"/>
    <property type="evidence" value="ECO:0007669"/>
    <property type="project" value="UniProtKB-KW"/>
</dbReference>
<feature type="transmembrane region" description="Helical" evidence="10">
    <location>
        <begin position="230"/>
        <end position="258"/>
    </location>
</feature>
<dbReference type="GO" id="GO:0016887">
    <property type="term" value="F:ATP hydrolysis activity"/>
    <property type="evidence" value="ECO:0007669"/>
    <property type="project" value="InterPro"/>
</dbReference>
<dbReference type="InterPro" id="IPR003439">
    <property type="entry name" value="ABC_transporter-like_ATP-bd"/>
</dbReference>
<evidence type="ECO:0008006" key="15">
    <source>
        <dbReference type="Google" id="ProtNLM"/>
    </source>
</evidence>
<feature type="transmembrane region" description="Helical" evidence="10">
    <location>
        <begin position="1021"/>
        <end position="1050"/>
    </location>
</feature>
<feature type="transmembrane region" description="Helical" evidence="10">
    <location>
        <begin position="384"/>
        <end position="411"/>
    </location>
</feature>
<dbReference type="CDD" id="cd18604">
    <property type="entry name" value="ABC_6TM_VMR1_D2_like"/>
    <property type="match status" value="1"/>
</dbReference>
<evidence type="ECO:0000259" key="11">
    <source>
        <dbReference type="PROSITE" id="PS50893"/>
    </source>
</evidence>
<protein>
    <recommendedName>
        <fullName evidence="15">ATP-dependent bile acid permease</fullName>
    </recommendedName>
</protein>
<dbReference type="Gene3D" id="3.40.50.300">
    <property type="entry name" value="P-loop containing nucleotide triphosphate hydrolases"/>
    <property type="match status" value="2"/>
</dbReference>
<dbReference type="Pfam" id="PF00005">
    <property type="entry name" value="ABC_tran"/>
    <property type="match status" value="2"/>
</dbReference>
<keyword evidence="14" id="KW-1185">Reference proteome</keyword>
<dbReference type="Gene3D" id="1.20.1560.10">
    <property type="entry name" value="ABC transporter type 1, transmembrane domain"/>
    <property type="match status" value="2"/>
</dbReference>
<dbReference type="PANTHER" id="PTHR24223">
    <property type="entry name" value="ATP-BINDING CASSETTE SUB-FAMILY C"/>
    <property type="match status" value="1"/>
</dbReference>
<evidence type="ECO:0000256" key="6">
    <source>
        <dbReference type="ARBA" id="ARBA00022840"/>
    </source>
</evidence>
<dbReference type="GO" id="GO:0140359">
    <property type="term" value="F:ABC-type transporter activity"/>
    <property type="evidence" value="ECO:0007669"/>
    <property type="project" value="InterPro"/>
</dbReference>
<dbReference type="SMART" id="SM00382">
    <property type="entry name" value="AAA"/>
    <property type="match status" value="2"/>
</dbReference>
<evidence type="ECO:0000256" key="10">
    <source>
        <dbReference type="SAM" id="Phobius"/>
    </source>
</evidence>
<dbReference type="CDD" id="cd03244">
    <property type="entry name" value="ABCC_MRP_domain2"/>
    <property type="match status" value="1"/>
</dbReference>
<evidence type="ECO:0000256" key="3">
    <source>
        <dbReference type="ARBA" id="ARBA00022692"/>
    </source>
</evidence>
<keyword evidence="5" id="KW-0547">Nucleotide-binding</keyword>
<feature type="transmembrane region" description="Helical" evidence="10">
    <location>
        <begin position="107"/>
        <end position="126"/>
    </location>
</feature>
<feature type="region of interest" description="Disordered" evidence="9">
    <location>
        <begin position="849"/>
        <end position="874"/>
    </location>
</feature>
<accession>A0AAF0EU71</accession>
<proteinExistence type="predicted"/>
<dbReference type="InterPro" id="IPR036640">
    <property type="entry name" value="ABC1_TM_sf"/>
</dbReference>
<keyword evidence="2" id="KW-0813">Transport</keyword>
<dbReference type="CDD" id="cd18596">
    <property type="entry name" value="ABC_6TM_VMR1_D1_like"/>
    <property type="match status" value="1"/>
</dbReference>
<dbReference type="InterPro" id="IPR027417">
    <property type="entry name" value="P-loop_NTPase"/>
</dbReference>
<evidence type="ECO:0000256" key="9">
    <source>
        <dbReference type="SAM" id="MobiDB-lite"/>
    </source>
</evidence>
<feature type="domain" description="ABC transmembrane type-1" evidence="12">
    <location>
        <begin position="244"/>
        <end position="535"/>
    </location>
</feature>
<comment type="subcellular location">
    <subcellularLocation>
        <location evidence="1">Membrane</location>
        <topology evidence="1">Multi-pass membrane protein</topology>
    </subcellularLocation>
</comment>
<feature type="transmembrane region" description="Helical" evidence="10">
    <location>
        <begin position="132"/>
        <end position="153"/>
    </location>
</feature>
<feature type="domain" description="ABC transmembrane type-1" evidence="12">
    <location>
        <begin position="899"/>
        <end position="1176"/>
    </location>
</feature>
<evidence type="ECO:0000259" key="12">
    <source>
        <dbReference type="PROSITE" id="PS50929"/>
    </source>
</evidence>
<dbReference type="PROSITE" id="PS50929">
    <property type="entry name" value="ABC_TM1F"/>
    <property type="match status" value="2"/>
</dbReference>
<keyword evidence="8 10" id="KW-0472">Membrane</keyword>
<gene>
    <name evidence="13" type="ORF">MCUN1_001495</name>
</gene>
<feature type="transmembrane region" description="Helical" evidence="10">
    <location>
        <begin position="933"/>
        <end position="956"/>
    </location>
</feature>
<feature type="transmembrane region" description="Helical" evidence="10">
    <location>
        <begin position="284"/>
        <end position="302"/>
    </location>
</feature>
<dbReference type="SUPFAM" id="SSF52540">
    <property type="entry name" value="P-loop containing nucleoside triphosphate hydrolases"/>
    <property type="match status" value="2"/>
</dbReference>
<feature type="domain" description="ABC transporter" evidence="11">
    <location>
        <begin position="596"/>
        <end position="851"/>
    </location>
</feature>
<dbReference type="GO" id="GO:0000329">
    <property type="term" value="C:fungal-type vacuole membrane"/>
    <property type="evidence" value="ECO:0007669"/>
    <property type="project" value="TreeGrafter"/>
</dbReference>
<dbReference type="PROSITE" id="PS50893">
    <property type="entry name" value="ABC_TRANSPORTER_2"/>
    <property type="match status" value="2"/>
</dbReference>
<reference evidence="13" key="1">
    <citation type="submission" date="2023-03" db="EMBL/GenBank/DDBJ databases">
        <title>Mating type loci evolution in Malassezia.</title>
        <authorList>
            <person name="Coelho M.A."/>
        </authorList>
    </citation>
    <scope>NUCLEOTIDE SEQUENCE</scope>
    <source>
        <strain evidence="13">CBS 11721</strain>
    </source>
</reference>
<dbReference type="PANTHER" id="PTHR24223:SF353">
    <property type="entry name" value="ABC TRANSPORTER ATP-BINDING PROTEIN_PERMEASE VMR1-RELATED"/>
    <property type="match status" value="1"/>
</dbReference>
<evidence type="ECO:0000256" key="1">
    <source>
        <dbReference type="ARBA" id="ARBA00004141"/>
    </source>
</evidence>
<evidence type="ECO:0000256" key="2">
    <source>
        <dbReference type="ARBA" id="ARBA00022448"/>
    </source>
</evidence>
<dbReference type="Proteomes" id="UP001219933">
    <property type="component" value="Chromosome 2"/>
</dbReference>
<dbReference type="FunFam" id="1.20.1560.10:FF:000013">
    <property type="entry name" value="ABC transporter C family member 2"/>
    <property type="match status" value="1"/>
</dbReference>
<dbReference type="FunFam" id="3.40.50.300:FF:001354">
    <property type="entry name" value="ATP-binding cassette (ABC) transporter, putative"/>
    <property type="match status" value="1"/>
</dbReference>
<dbReference type="InterPro" id="IPR003593">
    <property type="entry name" value="AAA+_ATPase"/>
</dbReference>
<keyword evidence="3 10" id="KW-0812">Transmembrane</keyword>
<organism evidence="13 14">
    <name type="scientific">Malassezia cuniculi</name>
    <dbReference type="NCBI Taxonomy" id="948313"/>
    <lineage>
        <taxon>Eukaryota</taxon>
        <taxon>Fungi</taxon>
        <taxon>Dikarya</taxon>
        <taxon>Basidiomycota</taxon>
        <taxon>Ustilaginomycotina</taxon>
        <taxon>Malasseziomycetes</taxon>
        <taxon>Malasseziales</taxon>
        <taxon>Malasseziaceae</taxon>
        <taxon>Malassezia</taxon>
    </lineage>
</organism>
<keyword evidence="4" id="KW-0677">Repeat</keyword>
<evidence type="ECO:0000313" key="13">
    <source>
        <dbReference type="EMBL" id="WFD34654.1"/>
    </source>
</evidence>
<dbReference type="PROSITE" id="PS00211">
    <property type="entry name" value="ABC_TRANSPORTER_1"/>
    <property type="match status" value="2"/>
</dbReference>
<name>A0AAF0EU71_9BASI</name>
<dbReference type="InterPro" id="IPR050173">
    <property type="entry name" value="ABC_transporter_C-like"/>
</dbReference>
<evidence type="ECO:0000313" key="14">
    <source>
        <dbReference type="Proteomes" id="UP001219933"/>
    </source>
</evidence>
<evidence type="ECO:0000256" key="4">
    <source>
        <dbReference type="ARBA" id="ARBA00022737"/>
    </source>
</evidence>
<evidence type="ECO:0000256" key="8">
    <source>
        <dbReference type="ARBA" id="ARBA00023136"/>
    </source>
</evidence>
<dbReference type="Pfam" id="PF00664">
    <property type="entry name" value="ABC_membrane"/>
    <property type="match status" value="2"/>
</dbReference>
<dbReference type="EMBL" id="CP119878">
    <property type="protein sequence ID" value="WFD34654.1"/>
    <property type="molecule type" value="Genomic_DNA"/>
</dbReference>
<dbReference type="CDD" id="cd03250">
    <property type="entry name" value="ABCC_MRP_domain1"/>
    <property type="match status" value="1"/>
</dbReference>
<keyword evidence="7 10" id="KW-1133">Transmembrane helix</keyword>
<dbReference type="InterPro" id="IPR017871">
    <property type="entry name" value="ABC_transporter-like_CS"/>
</dbReference>
<sequence length="1474" mass="158508">MDAREALAIASGLQVAPAVLALLSLARQPGTPSDLIHPKDERPVDAPAFWRSVARCRAVTAVCAAVSAVLAAHQRLGIDSVAVRVLLAALVLASLRTRGAQHLRSATYILVLSAAVFINAAITVSVGDWSDVWLWAHALVTFVAMVSTFLVAGEPPYERNGKRLAPSSSASASPLSQLFFVFCNPLMLRAWRTRKVQDDDIPSLGWTLRAAPLRAGVSARYSRFSGGARLLIVLLLSNWLLFCAVCALAVLAVFFYYLPAYCLRVIVARLEAAETNGDIHSWDTFYTVLPVIIGLCITVVTSSTIQGRLWALLDGGLTVRLTTQLTSLIYDKALRRPNVASTEGSTDAGQAVTLFAVDIRRVVAMSFHVFMITNGPFELLIGGYFAYTVIGVSALVGFAFNILLMPVLGLISARFQKANDLLMGARDKRMSLLGECLLGIYMIKSHAWEPRYADKVMKERAAELAAQRTSFLLSTLLSVMLDLNPVAVTTVAFAWYTAVLGHSLTPHVAFTTIAVMFELRWALTTMPETITNAIQTWVSLKRIQAYLDGDEVDGSGDAAVDAAVDAAAVAGGDSDEEAVSHAESASPTAAPTPLVLKGASIAYPQSAESTTRFTLDATIEFAPLSRTLVCGKLGSGKSLLLRALLHEADVLVGSVQSPRSPRDGIPATASASDAVAALLDTPQWLRADLVAYAPQCAYLVNASVRDNILFGLPYGDGSRYRAVVAACALARDLDALDHGDLTIVGENGVGLSGGQRARIGLARALYSRAGVLLMDDVLSAVDTHTAKHLVAHAIDGQFVKGRTLVLVSHHVQLVASSVDQVVYLEGGKVAFSGTGADFVDSKHFKGLLDDKEDQETPEATEAQQSTPPADEEHRATGDISGAVWMEYINAGGGWMLCTATLFLFAAANLWELLTNTWLRKWSTVAGHDVHSDAWWLNRYVLLVLAGSVLSVLRWVALYSMSLRASSNLFSAALHRVMYAPLAFHGRTSRGRLLNRFGHDFEVVDSEFARASAEVTMRVTQLVTVCIATYIVGGWQFLVAIGALAPAYSVLGRAYVIVSRDLQRLISTSRSPIVGAINDAVSGALVVRAFGAQRLLTMRMLGYMDNNNRFLWWNNQVGRWASQSYNLVSAVLLFASSVLVLTSPALSAASAGFAFTFLIELNFSLLISMRMYTALQLSGVAVERVVEYANDIEQEKPAIDCVEPPVGWPAAGHISVEDLVVRYSPDGRDILRSVSLDIPAGHKLGIVGATGSGKSTLAGAFFRFVEARSGRIVIDGVDISQLSLADLRSRLELVPQDPVITSGPLRATLDVLGVYDDAALYDVLRQVHLLGSETEEQSLFFSSLDNVVAEGGANLSQGQRQLVCLARAILHKAHVVLFDEASSSIDLHTDELITQTIRSAFAGSTVLTIAHRLRTIIDYDSVLVLGNGSVLEIGEPHQLLQNTRSHFYALCQSAGRTELAYLQAAAAAASAARAN</sequence>
<dbReference type="InterPro" id="IPR011527">
    <property type="entry name" value="ABC1_TM_dom"/>
</dbReference>
<feature type="transmembrane region" description="Helical" evidence="10">
    <location>
        <begin position="894"/>
        <end position="913"/>
    </location>
</feature>
<evidence type="ECO:0000256" key="5">
    <source>
        <dbReference type="ARBA" id="ARBA00022741"/>
    </source>
</evidence>
<feature type="transmembrane region" description="Helical" evidence="10">
    <location>
        <begin position="1123"/>
        <end position="1141"/>
    </location>
</feature>
<evidence type="ECO:0000256" key="7">
    <source>
        <dbReference type="ARBA" id="ARBA00022989"/>
    </source>
</evidence>
<feature type="domain" description="ABC transporter" evidence="11">
    <location>
        <begin position="1213"/>
        <end position="1451"/>
    </location>
</feature>
<dbReference type="SUPFAM" id="SSF90123">
    <property type="entry name" value="ABC transporter transmembrane region"/>
    <property type="match status" value="2"/>
</dbReference>